<dbReference type="Proteomes" id="UP000325161">
    <property type="component" value="Chromosome"/>
</dbReference>
<dbReference type="KEGG" id="pacr:FXN63_22410"/>
<accession>A0A5C0B6L8</accession>
<reference evidence="1 2" key="1">
    <citation type="submission" date="2019-08" db="EMBL/GenBank/DDBJ databases">
        <title>Amphibian skin-associated Pigmentiphaga: genome sequence and occurrence across geography and hosts.</title>
        <authorList>
            <person name="Bletz M.C."/>
            <person name="Bunk B."/>
            <person name="Sproeer C."/>
            <person name="Biwer P."/>
            <person name="Reiter S."/>
            <person name="Rabemananjara F.C.E."/>
            <person name="Schulz S."/>
            <person name="Overmann J."/>
            <person name="Vences M."/>
        </authorList>
    </citation>
    <scope>NUCLEOTIDE SEQUENCE [LARGE SCALE GENOMIC DNA]</scope>
    <source>
        <strain evidence="1 2">Mada1488</strain>
    </source>
</reference>
<dbReference type="AlphaFoldDB" id="A0A5C0B6L8"/>
<keyword evidence="2" id="KW-1185">Reference proteome</keyword>
<evidence type="ECO:0000313" key="2">
    <source>
        <dbReference type="Proteomes" id="UP000325161"/>
    </source>
</evidence>
<proteinExistence type="predicted"/>
<sequence>MTISIGAGQVKQAVSTNFQDAPLGRIGNLAFVGKPGATPRAPSPNLLQRIGAKIDAIITYIKASPQQRAAQQVVSNARKLSADTGALLGAFTGVQGDAGAHGKAASALAGLLQHAAPLAQAGRSTTSTVIAPALTRHLDQLKPVDLDALRAGPLANEHSRQLVLDKLDPAQRPAAAAVMDQIATAVEKQTAIQATARPVAAIGALFTAAAKAGGAIDVQAMDAALEQLSASAGLLKRDGQTLHHVFAPSMERMSDADLSTLSKGLSHKTPGAGGQTPYDALLAASDARGPDAVHAGARQEALDGLQAAVAQEITKRLDHAVIAASTPLQVKLMDRSADVRPDAIVQLGYALGDKAGALGASELAAFSGRDVVTALTARALTDLPDALLDRLLGGADAQSLARAQAGIAGLPEPRQTALRAAVEMAHENRIGTLTAQVDQVHGELETAVTKGDRGAITLKLQELAGAVDQLRLFGTAMGHPIADTTQAALRDIVSRALAPLRADSNSTGPLSEASLAGLTKHEFGNLRQARGELGAYGLGFDRPGVTAQLAARTLDSTTRAEQAATQLLHTLADPRTSAADVVRQVRQLSSETAATLTTLTTLGEEIGADDIGRVAASVVGNALTAFRAEAGEGAAAQLATILERYDEHIGPLSEALPMMRNAAASLVREEGDPDSDAIRQTLGVLGTGSFLMQALRQDIEAASPQADRVPYEFGIRDVALSPEMQSAVAGEFGLRLDAGVETADATLSVTQRAALDSLLTETPTSKLPVILTVPVNGVPTDFSVSRSFELDAFQRHGVSFTVSGRGPDGQLVQASSLRPGIPAQDRPAAMGESLHALQQVAGEALTPLTEYMHQQLSAGLLMGLVGMETDSPIRLPSGETFEPGGQGTMNFDIERLPEGRLMATVTVAYNNLSSGFTLGADGERSGVMLDPGKSRVEAQFSINISDDGRVFEMRDPLHLRYTLTPTP</sequence>
<dbReference type="RefSeq" id="WP_148817699.1">
    <property type="nucleotide sequence ID" value="NZ_CP043046.1"/>
</dbReference>
<evidence type="ECO:0000313" key="1">
    <source>
        <dbReference type="EMBL" id="QEI08277.1"/>
    </source>
</evidence>
<gene>
    <name evidence="1" type="ORF">FXN63_22410</name>
</gene>
<organism evidence="1 2">
    <name type="scientific">Pigmentiphaga aceris</name>
    <dbReference type="NCBI Taxonomy" id="1940612"/>
    <lineage>
        <taxon>Bacteria</taxon>
        <taxon>Pseudomonadati</taxon>
        <taxon>Pseudomonadota</taxon>
        <taxon>Betaproteobacteria</taxon>
        <taxon>Burkholderiales</taxon>
        <taxon>Alcaligenaceae</taxon>
        <taxon>Pigmentiphaga</taxon>
    </lineage>
</organism>
<protein>
    <submittedName>
        <fullName evidence="1">Uncharacterized protein</fullName>
    </submittedName>
</protein>
<name>A0A5C0B6L8_9BURK</name>
<dbReference type="EMBL" id="CP043046">
    <property type="protein sequence ID" value="QEI08277.1"/>
    <property type="molecule type" value="Genomic_DNA"/>
</dbReference>
<dbReference type="OrthoDB" id="8671939at2"/>